<comment type="cofactor">
    <cofactor evidence="1">
        <name>FAD</name>
        <dbReference type="ChEBI" id="CHEBI:57692"/>
    </cofactor>
</comment>
<evidence type="ECO:0000256" key="3">
    <source>
        <dbReference type="ARBA" id="ARBA00022827"/>
    </source>
</evidence>
<keyword evidence="6" id="KW-1185">Reference proteome</keyword>
<keyword evidence="2" id="KW-0285">Flavoprotein</keyword>
<dbReference type="PRINTS" id="PR00420">
    <property type="entry name" value="RNGMNOXGNASE"/>
</dbReference>
<reference evidence="5 6" key="1">
    <citation type="journal article" date="2019" name="Int. J. Syst. Evol. Microbiol.">
        <title>The Global Catalogue of Microorganisms (GCM) 10K type strain sequencing project: providing services to taxonomists for standard genome sequencing and annotation.</title>
        <authorList>
            <consortium name="The Broad Institute Genomics Platform"/>
            <consortium name="The Broad Institute Genome Sequencing Center for Infectious Disease"/>
            <person name="Wu L."/>
            <person name="Ma J."/>
        </authorList>
    </citation>
    <scope>NUCLEOTIDE SEQUENCE [LARGE SCALE GENOMIC DNA]</scope>
    <source>
        <strain evidence="5 6">JCM 13929</strain>
    </source>
</reference>
<proteinExistence type="predicted"/>
<dbReference type="Pfam" id="PF21274">
    <property type="entry name" value="Rng_hyd_C"/>
    <property type="match status" value="1"/>
</dbReference>
<dbReference type="Gene3D" id="3.40.30.120">
    <property type="match status" value="1"/>
</dbReference>
<dbReference type="InterPro" id="IPR002938">
    <property type="entry name" value="FAD-bd"/>
</dbReference>
<gene>
    <name evidence="5" type="ORF">GCM10009733_049540</name>
</gene>
<dbReference type="Gene3D" id="3.50.50.60">
    <property type="entry name" value="FAD/NAD(P)-binding domain"/>
    <property type="match status" value="1"/>
</dbReference>
<protein>
    <submittedName>
        <fullName evidence="5">FAD-dependent monooxygenase</fullName>
    </submittedName>
</protein>
<evidence type="ECO:0000313" key="6">
    <source>
        <dbReference type="Proteomes" id="UP001500064"/>
    </source>
</evidence>
<evidence type="ECO:0000256" key="2">
    <source>
        <dbReference type="ARBA" id="ARBA00022630"/>
    </source>
</evidence>
<accession>A0ABN2FGY5</accession>
<evidence type="ECO:0000256" key="1">
    <source>
        <dbReference type="ARBA" id="ARBA00001974"/>
    </source>
</evidence>
<sequence length="490" mass="52279">MDTDVLVVGAGPVGLALACGLRLHGVSVRVIDKAAGPATTSRANFVHARGSEVLDRLDALGELPQESVRAMTITTYAGDRPMMRIRFGDPGLRTAAAPMVISQARVEAVLRERLAELGVRPEWGNGVVEISQDTTGVTAVLADGGIVRAGWLAGCDGAGSTVRKLAGIGFPGVKVSERFLLVDGHIEGEPALDRSGTSGWVHRDGMLGAMPMPGGHWRLLAYDPAFADDKPGEEQIADRMRRILPGRTGRPGLRLGEVSWASLFSVHRRLADGYRAGRVLLAGDAAHVHAPFGGQGMLTGLGDAENLAWKLALVVSGSAGDRLLDTYQAERRPLATAVLRGSTAATKVNIADGLLGRFLRDQILLRVFSLAWIQRWITYTTSQLWVSYRGGPLGGRGGRPRPGDRVPDLTCERDDGTRTRLYAELRGTWAVLGDGADAAFEEARRRLGDRVVRLHASGSARQALLVRPDGHLACKGGPAEFGRWLDGALG</sequence>
<feature type="domain" description="FAD-binding" evidence="4">
    <location>
        <begin position="2"/>
        <end position="341"/>
    </location>
</feature>
<dbReference type="Proteomes" id="UP001500064">
    <property type="component" value="Unassembled WGS sequence"/>
</dbReference>
<evidence type="ECO:0000259" key="4">
    <source>
        <dbReference type="Pfam" id="PF01494"/>
    </source>
</evidence>
<dbReference type="Gene3D" id="3.30.70.2450">
    <property type="match status" value="1"/>
</dbReference>
<keyword evidence="5" id="KW-0560">Oxidoreductase</keyword>
<dbReference type="RefSeq" id="WP_346108376.1">
    <property type="nucleotide sequence ID" value="NZ_BAAAMU010000036.1"/>
</dbReference>
<dbReference type="PANTHER" id="PTHR43004">
    <property type="entry name" value="TRK SYSTEM POTASSIUM UPTAKE PROTEIN"/>
    <property type="match status" value="1"/>
</dbReference>
<keyword evidence="5" id="KW-0503">Monooxygenase</keyword>
<dbReference type="Pfam" id="PF01494">
    <property type="entry name" value="FAD_binding_3"/>
    <property type="match status" value="1"/>
</dbReference>
<evidence type="ECO:0000313" key="5">
    <source>
        <dbReference type="EMBL" id="GAA1646459.1"/>
    </source>
</evidence>
<dbReference type="GO" id="GO:0004497">
    <property type="term" value="F:monooxygenase activity"/>
    <property type="evidence" value="ECO:0007669"/>
    <property type="project" value="UniProtKB-KW"/>
</dbReference>
<comment type="caution">
    <text evidence="5">The sequence shown here is derived from an EMBL/GenBank/DDBJ whole genome shotgun (WGS) entry which is preliminary data.</text>
</comment>
<dbReference type="PANTHER" id="PTHR43004:SF19">
    <property type="entry name" value="BINDING MONOOXYGENASE, PUTATIVE (JCVI)-RELATED"/>
    <property type="match status" value="1"/>
</dbReference>
<dbReference type="SUPFAM" id="SSF51905">
    <property type="entry name" value="FAD/NAD(P)-binding domain"/>
    <property type="match status" value="1"/>
</dbReference>
<dbReference type="InterPro" id="IPR036188">
    <property type="entry name" value="FAD/NAD-bd_sf"/>
</dbReference>
<dbReference type="EMBL" id="BAAAMU010000036">
    <property type="protein sequence ID" value="GAA1646459.1"/>
    <property type="molecule type" value="Genomic_DNA"/>
</dbReference>
<keyword evidence="3" id="KW-0274">FAD</keyword>
<organism evidence="5 6">
    <name type="scientific">Nonomuraea maheshkhaliensis</name>
    <dbReference type="NCBI Taxonomy" id="419590"/>
    <lineage>
        <taxon>Bacteria</taxon>
        <taxon>Bacillati</taxon>
        <taxon>Actinomycetota</taxon>
        <taxon>Actinomycetes</taxon>
        <taxon>Streptosporangiales</taxon>
        <taxon>Streptosporangiaceae</taxon>
        <taxon>Nonomuraea</taxon>
    </lineage>
</organism>
<name>A0ABN2FGY5_9ACTN</name>
<dbReference type="InterPro" id="IPR050641">
    <property type="entry name" value="RIFMO-like"/>
</dbReference>